<dbReference type="EMBL" id="BARS01021164">
    <property type="protein sequence ID" value="GAG13892.1"/>
    <property type="molecule type" value="Genomic_DNA"/>
</dbReference>
<gene>
    <name evidence="1" type="ORF">S01H1_34043</name>
</gene>
<feature type="non-terminal residue" evidence="1">
    <location>
        <position position="210"/>
    </location>
</feature>
<reference evidence="1" key="1">
    <citation type="journal article" date="2014" name="Front. Microbiol.">
        <title>High frequency of phylogenetically diverse reductive dehalogenase-homologous genes in deep subseafloor sedimentary metagenomes.</title>
        <authorList>
            <person name="Kawai M."/>
            <person name="Futagami T."/>
            <person name="Toyoda A."/>
            <person name="Takaki Y."/>
            <person name="Nishi S."/>
            <person name="Hori S."/>
            <person name="Arai W."/>
            <person name="Tsubouchi T."/>
            <person name="Morono Y."/>
            <person name="Uchiyama I."/>
            <person name="Ito T."/>
            <person name="Fujiyama A."/>
            <person name="Inagaki F."/>
            <person name="Takami H."/>
        </authorList>
    </citation>
    <scope>NUCLEOTIDE SEQUENCE</scope>
    <source>
        <strain evidence="1">Expedition CK06-06</strain>
    </source>
</reference>
<sequence>MCDTEREKMHDGNWYVLCWNLHISVDTVPLAPGLILKRLAEPLTVFDLAGLGSRGFREWAMLEPLLPLATTELLSTKDSDITPGFDTLNRAWLASALLTLRDYTKHLSVACSSESWNTVKEIRQAVSSEVLTGVGIEKSNKDTARKKKPHYQILDFHRKLVLNENRKDSEISQDDLDWIYANYEAFNQLCSESEQFYFSLKASVDWRFAE</sequence>
<evidence type="ECO:0000313" key="1">
    <source>
        <dbReference type="EMBL" id="GAG13892.1"/>
    </source>
</evidence>
<name>X0VRX2_9ZZZZ</name>
<protein>
    <submittedName>
        <fullName evidence="1">Uncharacterized protein</fullName>
    </submittedName>
</protein>
<proteinExistence type="predicted"/>
<organism evidence="1">
    <name type="scientific">marine sediment metagenome</name>
    <dbReference type="NCBI Taxonomy" id="412755"/>
    <lineage>
        <taxon>unclassified sequences</taxon>
        <taxon>metagenomes</taxon>
        <taxon>ecological metagenomes</taxon>
    </lineage>
</organism>
<accession>X0VRX2</accession>
<comment type="caution">
    <text evidence="1">The sequence shown here is derived from an EMBL/GenBank/DDBJ whole genome shotgun (WGS) entry which is preliminary data.</text>
</comment>
<dbReference type="AlphaFoldDB" id="X0VRX2"/>